<comment type="similarity">
    <text evidence="4">Belongs to the CDI family.</text>
</comment>
<dbReference type="RefSeq" id="XP_007892745.1">
    <property type="nucleotide sequence ID" value="XM_007894554.2"/>
</dbReference>
<dbReference type="GO" id="GO:0004861">
    <property type="term" value="F:cyclin-dependent protein serine/threonine kinase inhibitor activity"/>
    <property type="evidence" value="ECO:0007669"/>
    <property type="project" value="InterPro"/>
</dbReference>
<dbReference type="GO" id="GO:0000082">
    <property type="term" value="P:G1/S transition of mitotic cell cycle"/>
    <property type="evidence" value="ECO:0007669"/>
    <property type="project" value="TreeGrafter"/>
</dbReference>
<dbReference type="PANTHER" id="PTHR10265:SF9">
    <property type="entry name" value="CYCLIN-DEPENDENT KINASE INHIBITOR 1B"/>
    <property type="match status" value="1"/>
</dbReference>
<comment type="function">
    <text evidence="15">Important regulator of cell cycle progression. Inhibits the kinase activity of CDK2 bound to cyclin A, but has little inhibitory activity on CDK2 bound to SPDYA. Involved in G1 arrest. Potent inhibitor of cyclin E- and cyclin A-CDK2 complexes. Forms a complex with cyclin type D-CDK4 complexes and is involved in the assembly, stability, and modulation of CCND1-CDK4 complex activation. Acts either as an inhibitor or an activator of cyclin type D-CDK4 complexes depending on its phosphorylation state and/or stoichometry.</text>
</comment>
<dbReference type="OrthoDB" id="6373236at2759"/>
<feature type="compositionally biased region" description="Basic and acidic residues" evidence="16">
    <location>
        <begin position="36"/>
        <end position="53"/>
    </location>
</feature>
<keyword evidence="8" id="KW-0967">Endosome</keyword>
<evidence type="ECO:0000256" key="3">
    <source>
        <dbReference type="ARBA" id="ARBA00004496"/>
    </source>
</evidence>
<dbReference type="InterPro" id="IPR044898">
    <property type="entry name" value="CDI_dom_sf"/>
</dbReference>
<evidence type="ECO:0000313" key="18">
    <source>
        <dbReference type="EMBL" id="AFP02848.1"/>
    </source>
</evidence>
<evidence type="ECO:0000256" key="14">
    <source>
        <dbReference type="ARBA" id="ARBA00031925"/>
    </source>
</evidence>
<evidence type="ECO:0000256" key="10">
    <source>
        <dbReference type="ARBA" id="ARBA00023013"/>
    </source>
</evidence>
<evidence type="ECO:0000256" key="4">
    <source>
        <dbReference type="ARBA" id="ARBA00006726"/>
    </source>
</evidence>
<dbReference type="GO" id="GO:0008285">
    <property type="term" value="P:negative regulation of cell population proliferation"/>
    <property type="evidence" value="ECO:0007669"/>
    <property type="project" value="TreeGrafter"/>
</dbReference>
<comment type="subcellular location">
    <subcellularLocation>
        <location evidence="3">Cytoplasm</location>
    </subcellularLocation>
    <subcellularLocation>
        <location evidence="2">Endosome</location>
    </subcellularLocation>
    <subcellularLocation>
        <location evidence="1">Nucleus</location>
    </subcellularLocation>
</comment>
<dbReference type="Gene3D" id="4.10.365.10">
    <property type="entry name" value="p27"/>
    <property type="match status" value="1"/>
</dbReference>
<sequence length="203" mass="22764">MSNVRISNGSPTLERMAAQQPGHPKPSACRSLFGPVDHDELSRDLQKKRNESHEQDRLRWNFDFERDKPLDGNYKWEAVDFKDVPDFYWRQTRERVSPADCGVDVNGNRAIVYIGTTVAQGNAAGDTYFANSERSDAVKETAERCTDSKEQCSAPRKRTASVDCSPEAKRVTTKAESEWSANSPSLSAFEQTPKKSIPSGHHT</sequence>
<feature type="compositionally biased region" description="Polar residues" evidence="16">
    <location>
        <begin position="179"/>
        <end position="190"/>
    </location>
</feature>
<dbReference type="GeneID" id="103179336"/>
<dbReference type="EMBL" id="JW870330">
    <property type="protein sequence ID" value="AFP02848.1"/>
    <property type="molecule type" value="mRNA"/>
</dbReference>
<dbReference type="GO" id="GO:0005768">
    <property type="term" value="C:endosome"/>
    <property type="evidence" value="ECO:0007669"/>
    <property type="project" value="UniProtKB-SubCell"/>
</dbReference>
<reference evidence="18" key="1">
    <citation type="journal article" date="2014" name="Nature">
        <title>Elephant shark genome provides unique insights into gnathostome evolution.</title>
        <authorList>
            <consortium name="International Elephant Shark Genome Sequencing Consortium"/>
            <person name="Venkatesh B."/>
            <person name="Lee A.P."/>
            <person name="Ravi V."/>
            <person name="Maurya A.K."/>
            <person name="Lian M.M."/>
            <person name="Swann J.B."/>
            <person name="Ohta Y."/>
            <person name="Flajnik M.F."/>
            <person name="Sutoh Y."/>
            <person name="Kasahara M."/>
            <person name="Hoon S."/>
            <person name="Gangu V."/>
            <person name="Roy S.W."/>
            <person name="Irimia M."/>
            <person name="Korzh V."/>
            <person name="Kondrychyn I."/>
            <person name="Lim Z.W."/>
            <person name="Tay B.H."/>
            <person name="Tohari S."/>
            <person name="Kong K.W."/>
            <person name="Ho S."/>
            <person name="Lorente-Galdos B."/>
            <person name="Quilez J."/>
            <person name="Marques-Bonet T."/>
            <person name="Raney B.J."/>
            <person name="Ingham P.W."/>
            <person name="Tay A."/>
            <person name="Hillier L.W."/>
            <person name="Minx P."/>
            <person name="Boehm T."/>
            <person name="Wilson R.K."/>
            <person name="Brenner S."/>
            <person name="Warren W.C."/>
        </authorList>
    </citation>
    <scope>NUCLEOTIDE SEQUENCE</scope>
    <source>
        <tissue evidence="18">Liver</tissue>
    </source>
</reference>
<feature type="compositionally biased region" description="Polar residues" evidence="16">
    <location>
        <begin position="1"/>
        <end position="11"/>
    </location>
</feature>
<evidence type="ECO:0000259" key="17">
    <source>
        <dbReference type="Pfam" id="PF02234"/>
    </source>
</evidence>
<dbReference type="CTD" id="368329"/>
<evidence type="ECO:0000256" key="6">
    <source>
        <dbReference type="ARBA" id="ARBA00022490"/>
    </source>
</evidence>
<keyword evidence="11" id="KW-0539">Nucleus</keyword>
<accession>V9KVY0</accession>
<dbReference type="KEGG" id="cmk:103179336"/>
<feature type="compositionally biased region" description="Basic and acidic residues" evidence="16">
    <location>
        <begin position="166"/>
        <end position="177"/>
    </location>
</feature>
<keyword evidence="12" id="KW-0131">Cell cycle</keyword>
<dbReference type="PANTHER" id="PTHR10265">
    <property type="entry name" value="CYCLIN-DEPENDENT KINASE INHIBITOR 1"/>
    <property type="match status" value="1"/>
</dbReference>
<protein>
    <recommendedName>
        <fullName evidence="5">Cyclin-dependent kinase inhibitor 1B</fullName>
    </recommendedName>
    <alternativeName>
        <fullName evidence="14">Cyclin-dependent kinase inhibitor p27</fullName>
    </alternativeName>
    <alternativeName>
        <fullName evidence="13">p27Kip1</fullName>
    </alternativeName>
</protein>
<dbReference type="GO" id="GO:0005634">
    <property type="term" value="C:nucleus"/>
    <property type="evidence" value="ECO:0007669"/>
    <property type="project" value="UniProtKB-SubCell"/>
</dbReference>
<evidence type="ECO:0000256" key="7">
    <source>
        <dbReference type="ARBA" id="ARBA00022553"/>
    </source>
</evidence>
<evidence type="ECO:0000256" key="2">
    <source>
        <dbReference type="ARBA" id="ARBA00004177"/>
    </source>
</evidence>
<feature type="domain" description="Cyclin-dependent kinase inhibitor" evidence="17">
    <location>
        <begin position="31"/>
        <end position="79"/>
    </location>
</feature>
<keyword evidence="7" id="KW-0597">Phosphoprotein</keyword>
<dbReference type="InterPro" id="IPR003175">
    <property type="entry name" value="CDI_dom"/>
</dbReference>
<name>V9KVY0_CALMI</name>
<dbReference type="AlphaFoldDB" id="V9KVY0"/>
<keyword evidence="9" id="KW-0832">Ubl conjugation</keyword>
<keyword evidence="10" id="KW-0649">Protein kinase inhibitor</keyword>
<evidence type="ECO:0000256" key="8">
    <source>
        <dbReference type="ARBA" id="ARBA00022753"/>
    </source>
</evidence>
<feature type="region of interest" description="Disordered" evidence="16">
    <location>
        <begin position="1"/>
        <end position="53"/>
    </location>
</feature>
<dbReference type="Pfam" id="PF02234">
    <property type="entry name" value="CDI"/>
    <property type="match status" value="1"/>
</dbReference>
<evidence type="ECO:0000256" key="1">
    <source>
        <dbReference type="ARBA" id="ARBA00004123"/>
    </source>
</evidence>
<feature type="region of interest" description="Disordered" evidence="16">
    <location>
        <begin position="143"/>
        <end position="203"/>
    </location>
</feature>
<evidence type="ECO:0000256" key="13">
    <source>
        <dbReference type="ARBA" id="ARBA00031903"/>
    </source>
</evidence>
<evidence type="ECO:0000256" key="15">
    <source>
        <dbReference type="ARBA" id="ARBA00045727"/>
    </source>
</evidence>
<organism evidence="18">
    <name type="scientific">Callorhinchus milii</name>
    <name type="common">Ghost shark</name>
    <dbReference type="NCBI Taxonomy" id="7868"/>
    <lineage>
        <taxon>Eukaryota</taxon>
        <taxon>Metazoa</taxon>
        <taxon>Chordata</taxon>
        <taxon>Craniata</taxon>
        <taxon>Vertebrata</taxon>
        <taxon>Chondrichthyes</taxon>
        <taxon>Holocephali</taxon>
        <taxon>Chimaeriformes</taxon>
        <taxon>Callorhinchidae</taxon>
        <taxon>Callorhinchus</taxon>
    </lineage>
</organism>
<dbReference type="GO" id="GO:0045930">
    <property type="term" value="P:negative regulation of mitotic cell cycle"/>
    <property type="evidence" value="ECO:0007669"/>
    <property type="project" value="TreeGrafter"/>
</dbReference>
<evidence type="ECO:0000256" key="16">
    <source>
        <dbReference type="SAM" id="MobiDB-lite"/>
    </source>
</evidence>
<keyword evidence="6" id="KW-0963">Cytoplasm</keyword>
<evidence type="ECO:0000256" key="12">
    <source>
        <dbReference type="ARBA" id="ARBA00023306"/>
    </source>
</evidence>
<evidence type="ECO:0000256" key="9">
    <source>
        <dbReference type="ARBA" id="ARBA00022843"/>
    </source>
</evidence>
<evidence type="ECO:0000256" key="11">
    <source>
        <dbReference type="ARBA" id="ARBA00023242"/>
    </source>
</evidence>
<evidence type="ECO:0000256" key="5">
    <source>
        <dbReference type="ARBA" id="ARBA00014547"/>
    </source>
</evidence>
<dbReference type="GO" id="GO:0051087">
    <property type="term" value="F:protein-folding chaperone binding"/>
    <property type="evidence" value="ECO:0007669"/>
    <property type="project" value="TreeGrafter"/>
</dbReference>
<proteinExistence type="evidence at transcript level"/>